<dbReference type="Gene3D" id="2.30.40.10">
    <property type="entry name" value="Urease, subunit C, domain 1"/>
    <property type="match status" value="1"/>
</dbReference>
<sequence>MVDLLITDTVLSKDGRQMDVGVSSGKIAFISPSGEGISEAVHVVHAKGGLLLPGLVEPHIHLEKAYLLDVMDRDADSLQDAIQITAKLKSSFTDEDIYERSLAVIRQAVSNGVTHMRCHAEVDPILGLKAMESALHLKQTLRHQLDLQVVAFPQEGVFRSPGTEELMEEALRMGADVVGGITYQDECLEDHLDFAFGLAEKYGKPLDFHTDFSDNPNDRAIADIARRTLITGMQGQVSAGHVTSLGSLPEHEAMDIAELLHRAGISVITLPMTDLFLNGRGDAEGPRRGLAPVKLLQECSVNVAIGVNNIRNAFTPFGKADPLEVAWLLAVTSYMGGERDALALIRMLTYNAAQALGIENYGMKVGAPADMVLFRERSERDVLLDKPETRMVWKSGVQVQQYGSKAIEWLRKSQAMDIIGTRVKGMKLWRNS</sequence>
<dbReference type="PANTHER" id="PTHR32027:SF0">
    <property type="entry name" value="CYTOSINE DEAMINASE"/>
    <property type="match status" value="1"/>
</dbReference>
<name>A0ABW8HY70_9BACL</name>
<accession>A0ABW8HY70</accession>
<dbReference type="InterPro" id="IPR011059">
    <property type="entry name" value="Metal-dep_hydrolase_composite"/>
</dbReference>
<dbReference type="PANTHER" id="PTHR32027">
    <property type="entry name" value="CYTOSINE DEAMINASE"/>
    <property type="match status" value="1"/>
</dbReference>
<organism evidence="2 3">
    <name type="scientific">Paenibacillus illinoisensis</name>
    <dbReference type="NCBI Taxonomy" id="59845"/>
    <lineage>
        <taxon>Bacteria</taxon>
        <taxon>Bacillati</taxon>
        <taxon>Bacillota</taxon>
        <taxon>Bacilli</taxon>
        <taxon>Bacillales</taxon>
        <taxon>Paenibacillaceae</taxon>
        <taxon>Paenibacillus</taxon>
    </lineage>
</organism>
<gene>
    <name evidence="2" type="ORF">ACINKY_19660</name>
</gene>
<dbReference type="InterPro" id="IPR013108">
    <property type="entry name" value="Amidohydro_3"/>
</dbReference>
<feature type="domain" description="Amidohydrolase 3" evidence="1">
    <location>
        <begin position="95"/>
        <end position="399"/>
    </location>
</feature>
<dbReference type="Pfam" id="PF07969">
    <property type="entry name" value="Amidohydro_3"/>
    <property type="match status" value="1"/>
</dbReference>
<proteinExistence type="predicted"/>
<dbReference type="InterPro" id="IPR052349">
    <property type="entry name" value="Metallo-hydrolase_Enzymes"/>
</dbReference>
<dbReference type="EMBL" id="JBIYSL010000004">
    <property type="protein sequence ID" value="MFK0524418.1"/>
    <property type="molecule type" value="Genomic_DNA"/>
</dbReference>
<dbReference type="Proteomes" id="UP001618531">
    <property type="component" value="Unassembled WGS sequence"/>
</dbReference>
<evidence type="ECO:0000313" key="2">
    <source>
        <dbReference type="EMBL" id="MFK0524418.1"/>
    </source>
</evidence>
<dbReference type="SUPFAM" id="SSF51338">
    <property type="entry name" value="Composite domain of metallo-dependent hydrolases"/>
    <property type="match status" value="1"/>
</dbReference>
<comment type="caution">
    <text evidence="2">The sequence shown here is derived from an EMBL/GenBank/DDBJ whole genome shotgun (WGS) entry which is preliminary data.</text>
</comment>
<evidence type="ECO:0000313" key="3">
    <source>
        <dbReference type="Proteomes" id="UP001618531"/>
    </source>
</evidence>
<dbReference type="InterPro" id="IPR032466">
    <property type="entry name" value="Metal_Hydrolase"/>
</dbReference>
<dbReference type="RefSeq" id="WP_402876906.1">
    <property type="nucleotide sequence ID" value="NZ_JBIYSL010000004.1"/>
</dbReference>
<protein>
    <submittedName>
        <fullName evidence="2">Amidohydrolase family protein</fullName>
    </submittedName>
</protein>
<keyword evidence="3" id="KW-1185">Reference proteome</keyword>
<dbReference type="SUPFAM" id="SSF51556">
    <property type="entry name" value="Metallo-dependent hydrolases"/>
    <property type="match status" value="1"/>
</dbReference>
<evidence type="ECO:0000259" key="1">
    <source>
        <dbReference type="Pfam" id="PF07969"/>
    </source>
</evidence>
<dbReference type="CDD" id="cd01293">
    <property type="entry name" value="Bact_CD"/>
    <property type="match status" value="1"/>
</dbReference>
<reference evidence="2 3" key="1">
    <citation type="submission" date="2024-11" db="EMBL/GenBank/DDBJ databases">
        <title>Identification and Characterization of a Novel Fosfomycin Bacillithiol Transferase FosB8 in Paenibacillus illinoisensis.</title>
        <authorList>
            <person name="Lu W."/>
        </authorList>
    </citation>
    <scope>NUCLEOTIDE SEQUENCE [LARGE SCALE GENOMIC DNA]</scope>
    <source>
        <strain evidence="2 3">WP77</strain>
    </source>
</reference>
<dbReference type="Gene3D" id="3.20.20.140">
    <property type="entry name" value="Metal-dependent hydrolases"/>
    <property type="match status" value="1"/>
</dbReference>